<feature type="domain" description="HD" evidence="2">
    <location>
        <begin position="47"/>
        <end position="124"/>
    </location>
</feature>
<dbReference type="Pfam" id="PF01966">
    <property type="entry name" value="HD"/>
    <property type="match status" value="1"/>
</dbReference>
<feature type="region of interest" description="Disordered" evidence="1">
    <location>
        <begin position="141"/>
        <end position="160"/>
    </location>
</feature>
<dbReference type="Gene3D" id="1.10.3210.10">
    <property type="entry name" value="Hypothetical protein af1432"/>
    <property type="match status" value="1"/>
</dbReference>
<sequence length="206" mass="22283">MATVWCVLDDARGPDLRGTEDVNASGKTARDVAAALAFELLAPLGDRYLHTVKVAARAKELTPAVPQSDRELLVVAAWWHDLGYAPDLVQTGFHPVDGARYLAAKGHSPRLCGLVAHHSAATFEAAERGLEADLEEWPREEGPVPDALWTADMTTGPRGEELDYSERLAEILARYDSDSIVGRAMSQAQPSIQAAIDRTSSRLRAG</sequence>
<evidence type="ECO:0000259" key="2">
    <source>
        <dbReference type="Pfam" id="PF01966"/>
    </source>
</evidence>
<reference evidence="4" key="1">
    <citation type="journal article" date="2019" name="Int. J. Syst. Evol. Microbiol.">
        <title>The Global Catalogue of Microorganisms (GCM) 10K type strain sequencing project: providing services to taxonomists for standard genome sequencing and annotation.</title>
        <authorList>
            <consortium name="The Broad Institute Genomics Platform"/>
            <consortium name="The Broad Institute Genome Sequencing Center for Infectious Disease"/>
            <person name="Wu L."/>
            <person name="Ma J."/>
        </authorList>
    </citation>
    <scope>NUCLEOTIDE SEQUENCE [LARGE SCALE GENOMIC DNA]</scope>
    <source>
        <strain evidence="4">JCM 17983</strain>
    </source>
</reference>
<dbReference type="Proteomes" id="UP001500457">
    <property type="component" value="Unassembled WGS sequence"/>
</dbReference>
<proteinExistence type="predicted"/>
<protein>
    <submittedName>
        <fullName evidence="3">HDIG domain-containing protein</fullName>
    </submittedName>
</protein>
<feature type="region of interest" description="Disordered" evidence="1">
    <location>
        <begin position="186"/>
        <end position="206"/>
    </location>
</feature>
<gene>
    <name evidence="3" type="ORF">GCM10023203_22270</name>
</gene>
<evidence type="ECO:0000313" key="4">
    <source>
        <dbReference type="Proteomes" id="UP001500457"/>
    </source>
</evidence>
<accession>A0ABP9EE75</accession>
<name>A0ABP9EE75_9PSEU</name>
<dbReference type="SUPFAM" id="SSF109604">
    <property type="entry name" value="HD-domain/PDEase-like"/>
    <property type="match status" value="1"/>
</dbReference>
<keyword evidence="4" id="KW-1185">Reference proteome</keyword>
<evidence type="ECO:0000256" key="1">
    <source>
        <dbReference type="SAM" id="MobiDB-lite"/>
    </source>
</evidence>
<evidence type="ECO:0000313" key="3">
    <source>
        <dbReference type="EMBL" id="GAA4872188.1"/>
    </source>
</evidence>
<dbReference type="InterPro" id="IPR006674">
    <property type="entry name" value="HD_domain"/>
</dbReference>
<organism evidence="3 4">
    <name type="scientific">Actinomycetospora straminea</name>
    <dbReference type="NCBI Taxonomy" id="663607"/>
    <lineage>
        <taxon>Bacteria</taxon>
        <taxon>Bacillati</taxon>
        <taxon>Actinomycetota</taxon>
        <taxon>Actinomycetes</taxon>
        <taxon>Pseudonocardiales</taxon>
        <taxon>Pseudonocardiaceae</taxon>
        <taxon>Actinomycetospora</taxon>
    </lineage>
</organism>
<comment type="caution">
    <text evidence="3">The sequence shown here is derived from an EMBL/GenBank/DDBJ whole genome shotgun (WGS) entry which is preliminary data.</text>
</comment>
<dbReference type="EMBL" id="BAABHQ010000004">
    <property type="protein sequence ID" value="GAA4872188.1"/>
    <property type="molecule type" value="Genomic_DNA"/>
</dbReference>